<keyword evidence="2" id="KW-1003">Cell membrane</keyword>
<evidence type="ECO:0000256" key="2">
    <source>
        <dbReference type="ARBA" id="ARBA00022475"/>
    </source>
</evidence>
<dbReference type="SUPFAM" id="SSF81660">
    <property type="entry name" value="Metal cation-transporting ATPase, ATP-binding domain N"/>
    <property type="match status" value="1"/>
</dbReference>
<feature type="transmembrane region" description="Helical" evidence="10">
    <location>
        <begin position="921"/>
        <end position="949"/>
    </location>
</feature>
<dbReference type="GO" id="GO:0005391">
    <property type="term" value="F:P-type sodium:potassium-exchanging transporter activity"/>
    <property type="evidence" value="ECO:0007669"/>
    <property type="project" value="TreeGrafter"/>
</dbReference>
<evidence type="ECO:0000256" key="10">
    <source>
        <dbReference type="SAM" id="Phobius"/>
    </source>
</evidence>
<dbReference type="GO" id="GO:1990573">
    <property type="term" value="P:potassium ion import across plasma membrane"/>
    <property type="evidence" value="ECO:0007669"/>
    <property type="project" value="TreeGrafter"/>
</dbReference>
<evidence type="ECO:0000256" key="9">
    <source>
        <dbReference type="SAM" id="MobiDB-lite"/>
    </source>
</evidence>
<dbReference type="InterPro" id="IPR036412">
    <property type="entry name" value="HAD-like_sf"/>
</dbReference>
<proteinExistence type="predicted"/>
<dbReference type="GO" id="GO:0036376">
    <property type="term" value="P:sodium ion export across plasma membrane"/>
    <property type="evidence" value="ECO:0007669"/>
    <property type="project" value="TreeGrafter"/>
</dbReference>
<dbReference type="SUPFAM" id="SSF81653">
    <property type="entry name" value="Calcium ATPase, transduction domain A"/>
    <property type="match status" value="1"/>
</dbReference>
<dbReference type="PROSITE" id="PS00154">
    <property type="entry name" value="ATPASE_E1_E2"/>
    <property type="match status" value="1"/>
</dbReference>
<feature type="transmembrane region" description="Helical" evidence="10">
    <location>
        <begin position="851"/>
        <end position="874"/>
    </location>
</feature>
<dbReference type="Gene3D" id="2.70.150.10">
    <property type="entry name" value="Calcium-transporting ATPase, cytoplasmic transduction domain A"/>
    <property type="match status" value="1"/>
</dbReference>
<dbReference type="GO" id="GO:0005886">
    <property type="term" value="C:plasma membrane"/>
    <property type="evidence" value="ECO:0007669"/>
    <property type="project" value="UniProtKB-SubCell"/>
</dbReference>
<dbReference type="Gene3D" id="3.40.1110.10">
    <property type="entry name" value="Calcium-transporting ATPase, cytoplasmic domain N"/>
    <property type="match status" value="1"/>
</dbReference>
<reference evidence="12 13" key="1">
    <citation type="journal article" date="2016" name="Mol. Biol. Evol.">
        <title>Comparative Genomics of Early-Diverging Mushroom-Forming Fungi Provides Insights into the Origins of Lignocellulose Decay Capabilities.</title>
        <authorList>
            <person name="Nagy L.G."/>
            <person name="Riley R."/>
            <person name="Tritt A."/>
            <person name="Adam C."/>
            <person name="Daum C."/>
            <person name="Floudas D."/>
            <person name="Sun H."/>
            <person name="Yadav J.S."/>
            <person name="Pangilinan J."/>
            <person name="Larsson K.H."/>
            <person name="Matsuura K."/>
            <person name="Barry K."/>
            <person name="Labutti K."/>
            <person name="Kuo R."/>
            <person name="Ohm R.A."/>
            <person name="Bhattacharya S.S."/>
            <person name="Shirouzu T."/>
            <person name="Yoshinaga Y."/>
            <person name="Martin F.M."/>
            <person name="Grigoriev I.V."/>
            <person name="Hibbett D.S."/>
        </authorList>
    </citation>
    <scope>NUCLEOTIDE SEQUENCE [LARGE SCALE GENOMIC DNA]</scope>
    <source>
        <strain evidence="12 13">TUFC12733</strain>
    </source>
</reference>
<dbReference type="GO" id="GO:0005524">
    <property type="term" value="F:ATP binding"/>
    <property type="evidence" value="ECO:0007669"/>
    <property type="project" value="UniProtKB-KW"/>
</dbReference>
<feature type="transmembrane region" description="Helical" evidence="10">
    <location>
        <begin position="153"/>
        <end position="176"/>
    </location>
</feature>
<dbReference type="NCBIfam" id="TIGR01494">
    <property type="entry name" value="ATPase_P-type"/>
    <property type="match status" value="2"/>
</dbReference>
<evidence type="ECO:0000313" key="13">
    <source>
        <dbReference type="Proteomes" id="UP000076738"/>
    </source>
</evidence>
<dbReference type="SUPFAM" id="SSF81665">
    <property type="entry name" value="Calcium ATPase, transmembrane domain M"/>
    <property type="match status" value="1"/>
</dbReference>
<organism evidence="12 13">
    <name type="scientific">Calocera viscosa (strain TUFC12733)</name>
    <dbReference type="NCBI Taxonomy" id="1330018"/>
    <lineage>
        <taxon>Eukaryota</taxon>
        <taxon>Fungi</taxon>
        <taxon>Dikarya</taxon>
        <taxon>Basidiomycota</taxon>
        <taxon>Agaricomycotina</taxon>
        <taxon>Dacrymycetes</taxon>
        <taxon>Dacrymycetales</taxon>
        <taxon>Dacrymycetaceae</taxon>
        <taxon>Calocera</taxon>
    </lineage>
</organism>
<evidence type="ECO:0000256" key="7">
    <source>
        <dbReference type="ARBA" id="ARBA00022989"/>
    </source>
</evidence>
<dbReference type="SMART" id="SM00831">
    <property type="entry name" value="Cation_ATPase_N"/>
    <property type="match status" value="1"/>
</dbReference>
<sequence>MDDPVKEHDAYDLESVGGDSSTLVSHPLSHTHTFSRARTDAHIQLPPGVGVDLHRATTRGVINPTSRVPIEFRTLSIQIEETQDGAASVKEARAPVVKELLDLDWHVLSPADVLQRLSTSQGAGLDQAQAARRLQQNGKNVISPPPSNMLWKILGYFFGGFGSLLFVAAIICFLAWKPLGFPDPQASNLALAVVLLIVVCIQAAFNAWQDFSTARTMASITNMLPADVSVIRDGQQRTIPAPQLVPGDIVSVSLGQKLPVDLRLLEVSGDMRFDRAILTGESVPVGASVEKTDDNFLETKNIALQGTLCVAGSGQGVVIQTGDMTVFGRIAKLSSKPSGHMPTLVIEILRFVLLIAGLAIATAIIIVILWGAWLHQAQPNFINVPTLLIDIVSVCVAFIPEGLPVCVTLSLARTAQVLSKNKILCKTLSTVETLGAVNVICSDKTGTLTENRMTVQHCYTLDDEFTAAEARDKTVKGGLGGDIVRVLQTIGAVCNAAKFLAEEKGISGERKVAGDATDTAILQFAENLSSAAEIQGQYHEIYRQSFNSKTKYMLKIVSEIANESSNQCMMFVKGAPDVLWERCSGCLDSTTGATVPLRGATLSKLVAIQEQWASEGQRVLLLARRIMSLDMLPKEASKGSPLYDQVISDMTHDLEIVGLLGIVDPPRADIPETVRICRNAGIRFFVVTGDHPNTAVAIATKCGIVSHPERIHRFSDLDPSLDTTNLAPFSYDDENREVNSLVLDGADLTKMTTAQWDQVCQYEEIVFARTSPEQKLRIVNEMQSHGNIVGMTGDGVNDAPSLKAANMGIAMGSGSDVAMEAADMVLLGPFSTIVVAIKYGRLVFDNLKKTVLYLLPAGSFSELMPVVLNVLFGLPQILSNLQMIIICVGTDVLPALSMVMEQPEADLLLRRPRIPKKDRLANWRLIVHAYFFLGILESLCAMSSAYWFLQRKGIPFSAMWLTYGNLPADIDPDNFAELLNQAQSVYFFTLVIMQWGNLLATRTRRLSIFQHPPIGNPTTRNVYIFGAMICALGIAVFFSYIPFFQNVFLTRGVPVEHYFLPMAFGIGILFIDECRKYAVRRWPKSALAWLAW</sequence>
<dbReference type="OrthoDB" id="158672at2759"/>
<dbReference type="STRING" id="1330018.A0A167IUP5"/>
<dbReference type="InterPro" id="IPR059000">
    <property type="entry name" value="ATPase_P-type_domA"/>
</dbReference>
<dbReference type="InterPro" id="IPR023214">
    <property type="entry name" value="HAD_sf"/>
</dbReference>
<dbReference type="Pfam" id="PF13246">
    <property type="entry name" value="Cation_ATPase"/>
    <property type="match status" value="1"/>
</dbReference>
<dbReference type="GO" id="GO:1902600">
    <property type="term" value="P:proton transmembrane transport"/>
    <property type="evidence" value="ECO:0007669"/>
    <property type="project" value="TreeGrafter"/>
</dbReference>
<dbReference type="InterPro" id="IPR004014">
    <property type="entry name" value="ATPase_P-typ_cation-transptr_N"/>
</dbReference>
<dbReference type="Proteomes" id="UP000076738">
    <property type="component" value="Unassembled WGS sequence"/>
</dbReference>
<dbReference type="SFLD" id="SFLDS00003">
    <property type="entry name" value="Haloacid_Dehalogenase"/>
    <property type="match status" value="1"/>
</dbReference>
<dbReference type="InterPro" id="IPR018303">
    <property type="entry name" value="ATPase_P-typ_P_site"/>
</dbReference>
<keyword evidence="6" id="KW-1278">Translocase</keyword>
<dbReference type="GO" id="GO:0016887">
    <property type="term" value="F:ATP hydrolysis activity"/>
    <property type="evidence" value="ECO:0007669"/>
    <property type="project" value="InterPro"/>
</dbReference>
<name>A0A167IUP5_CALVF</name>
<evidence type="ECO:0000256" key="3">
    <source>
        <dbReference type="ARBA" id="ARBA00022692"/>
    </source>
</evidence>
<evidence type="ECO:0000256" key="8">
    <source>
        <dbReference type="ARBA" id="ARBA00023136"/>
    </source>
</evidence>
<keyword evidence="13" id="KW-1185">Reference proteome</keyword>
<feature type="region of interest" description="Disordered" evidence="9">
    <location>
        <begin position="1"/>
        <end position="20"/>
    </location>
</feature>
<dbReference type="GO" id="GO:0030007">
    <property type="term" value="P:intracellular potassium ion homeostasis"/>
    <property type="evidence" value="ECO:0007669"/>
    <property type="project" value="TreeGrafter"/>
</dbReference>
<dbReference type="Pfam" id="PF00122">
    <property type="entry name" value="E1-E2_ATPase"/>
    <property type="match status" value="1"/>
</dbReference>
<dbReference type="PRINTS" id="PR00121">
    <property type="entry name" value="NAKATPASE"/>
</dbReference>
<feature type="transmembrane region" description="Helical" evidence="10">
    <location>
        <begin position="188"/>
        <end position="208"/>
    </location>
</feature>
<dbReference type="SFLD" id="SFLDG00002">
    <property type="entry name" value="C1.7:_P-type_atpase_like"/>
    <property type="match status" value="1"/>
</dbReference>
<dbReference type="EMBL" id="KV417305">
    <property type="protein sequence ID" value="KZO92976.1"/>
    <property type="molecule type" value="Genomic_DNA"/>
</dbReference>
<dbReference type="FunFam" id="3.40.50.1000:FF:000001">
    <property type="entry name" value="Phospholipid-transporting ATPase IC"/>
    <property type="match status" value="1"/>
</dbReference>
<keyword evidence="7 10" id="KW-1133">Transmembrane helix</keyword>
<dbReference type="SUPFAM" id="SSF56784">
    <property type="entry name" value="HAD-like"/>
    <property type="match status" value="1"/>
</dbReference>
<evidence type="ECO:0000256" key="6">
    <source>
        <dbReference type="ARBA" id="ARBA00022967"/>
    </source>
</evidence>
<protein>
    <submittedName>
        <fullName evidence="12">Sodium-potassium ATPase</fullName>
    </submittedName>
</protein>
<evidence type="ECO:0000256" key="4">
    <source>
        <dbReference type="ARBA" id="ARBA00022741"/>
    </source>
</evidence>
<gene>
    <name evidence="12" type="ORF">CALVIDRAFT_566900</name>
</gene>
<dbReference type="InterPro" id="IPR050510">
    <property type="entry name" value="Cation_transp_ATPase_P-type"/>
</dbReference>
<evidence type="ECO:0000256" key="1">
    <source>
        <dbReference type="ARBA" id="ARBA00004651"/>
    </source>
</evidence>
<dbReference type="FunFam" id="3.40.50.1000:FF:000083">
    <property type="entry name" value="Sodium/potassium-transporting ATPase subunit alpha"/>
    <property type="match status" value="1"/>
</dbReference>
<dbReference type="Gene3D" id="1.20.1110.10">
    <property type="entry name" value="Calcium-transporting ATPase, transmembrane domain"/>
    <property type="match status" value="1"/>
</dbReference>
<dbReference type="InterPro" id="IPR008250">
    <property type="entry name" value="ATPase_P-typ_transduc_dom_A_sf"/>
</dbReference>
<feature type="transmembrane region" description="Helical" evidence="10">
    <location>
        <begin position="351"/>
        <end position="375"/>
    </location>
</feature>
<keyword evidence="5" id="KW-0067">ATP-binding</keyword>
<dbReference type="GO" id="GO:0006883">
    <property type="term" value="P:intracellular sodium ion homeostasis"/>
    <property type="evidence" value="ECO:0007669"/>
    <property type="project" value="TreeGrafter"/>
</dbReference>
<dbReference type="PANTHER" id="PTHR43294:SF21">
    <property type="entry name" value="CATION TRANSPORTING ATPASE"/>
    <property type="match status" value="1"/>
</dbReference>
<keyword evidence="8 10" id="KW-0472">Membrane</keyword>
<dbReference type="Gene3D" id="3.40.50.1000">
    <property type="entry name" value="HAD superfamily/HAD-like"/>
    <property type="match status" value="1"/>
</dbReference>
<feature type="domain" description="Cation-transporting P-type ATPase N-terminal" evidence="11">
    <location>
        <begin position="104"/>
        <end position="177"/>
    </location>
</feature>
<dbReference type="AlphaFoldDB" id="A0A167IUP5"/>
<feature type="transmembrane region" description="Helical" evidence="10">
    <location>
        <begin position="1022"/>
        <end position="1043"/>
    </location>
</feature>
<keyword evidence="4" id="KW-0547">Nucleotide-binding</keyword>
<dbReference type="InterPro" id="IPR023299">
    <property type="entry name" value="ATPase_P-typ_cyto_dom_N"/>
</dbReference>
<dbReference type="SFLD" id="SFLDF00027">
    <property type="entry name" value="p-type_atpase"/>
    <property type="match status" value="1"/>
</dbReference>
<feature type="compositionally biased region" description="Basic and acidic residues" evidence="9">
    <location>
        <begin position="1"/>
        <end position="11"/>
    </location>
</feature>
<dbReference type="PANTHER" id="PTHR43294">
    <property type="entry name" value="SODIUM/POTASSIUM-TRANSPORTING ATPASE SUBUNIT ALPHA"/>
    <property type="match status" value="1"/>
</dbReference>
<evidence type="ECO:0000259" key="11">
    <source>
        <dbReference type="SMART" id="SM00831"/>
    </source>
</evidence>
<evidence type="ECO:0000256" key="5">
    <source>
        <dbReference type="ARBA" id="ARBA00022840"/>
    </source>
</evidence>
<keyword evidence="3 10" id="KW-0812">Transmembrane</keyword>
<dbReference type="InterPro" id="IPR023298">
    <property type="entry name" value="ATPase_P-typ_TM_dom_sf"/>
</dbReference>
<dbReference type="InterPro" id="IPR044492">
    <property type="entry name" value="P_typ_ATPase_HD_dom"/>
</dbReference>
<evidence type="ECO:0000313" key="12">
    <source>
        <dbReference type="EMBL" id="KZO92976.1"/>
    </source>
</evidence>
<dbReference type="Pfam" id="PF00690">
    <property type="entry name" value="Cation_ATPase_N"/>
    <property type="match status" value="1"/>
</dbReference>
<accession>A0A167IUP5</accession>
<dbReference type="Pfam" id="PF00689">
    <property type="entry name" value="Cation_ATPase_C"/>
    <property type="match status" value="1"/>
</dbReference>
<dbReference type="InterPro" id="IPR001757">
    <property type="entry name" value="P_typ_ATPase"/>
</dbReference>
<dbReference type="InterPro" id="IPR006068">
    <property type="entry name" value="ATPase_P-typ_cation-transptr_C"/>
</dbReference>
<feature type="transmembrane region" description="Helical" evidence="10">
    <location>
        <begin position="1055"/>
        <end position="1071"/>
    </location>
</feature>
<dbReference type="PRINTS" id="PR00119">
    <property type="entry name" value="CATATPASE"/>
</dbReference>
<comment type="subcellular location">
    <subcellularLocation>
        <location evidence="1">Cell membrane</location>
        <topology evidence="1">Multi-pass membrane protein</topology>
    </subcellularLocation>
</comment>
<feature type="transmembrane region" description="Helical" evidence="10">
    <location>
        <begin position="984"/>
        <end position="1001"/>
    </location>
</feature>